<dbReference type="InterPro" id="IPR007492">
    <property type="entry name" value="LytTR_DNA-bd_dom"/>
</dbReference>
<evidence type="ECO:0000259" key="2">
    <source>
        <dbReference type="PROSITE" id="PS50110"/>
    </source>
</evidence>
<organism evidence="4 5">
    <name type="scientific">Runella rosea</name>
    <dbReference type="NCBI Taxonomy" id="2259595"/>
    <lineage>
        <taxon>Bacteria</taxon>
        <taxon>Pseudomonadati</taxon>
        <taxon>Bacteroidota</taxon>
        <taxon>Cytophagia</taxon>
        <taxon>Cytophagales</taxon>
        <taxon>Spirosomataceae</taxon>
        <taxon>Runella</taxon>
    </lineage>
</organism>
<evidence type="ECO:0000313" key="5">
    <source>
        <dbReference type="Proteomes" id="UP000251993"/>
    </source>
</evidence>
<dbReference type="SMART" id="SM00448">
    <property type="entry name" value="REC"/>
    <property type="match status" value="1"/>
</dbReference>
<evidence type="ECO:0000313" key="4">
    <source>
        <dbReference type="EMBL" id="AXE19767.1"/>
    </source>
</evidence>
<dbReference type="GO" id="GO:0003677">
    <property type="term" value="F:DNA binding"/>
    <property type="evidence" value="ECO:0007669"/>
    <property type="project" value="UniProtKB-KW"/>
</dbReference>
<dbReference type="SMART" id="SM00850">
    <property type="entry name" value="LytTR"/>
    <property type="match status" value="1"/>
</dbReference>
<dbReference type="FunFam" id="3.40.50.2300:FF:000051">
    <property type="entry name" value="Two-component response regulator yehT"/>
    <property type="match status" value="1"/>
</dbReference>
<name>A0A344TM96_9BACT</name>
<dbReference type="InterPro" id="IPR011006">
    <property type="entry name" value="CheY-like_superfamily"/>
</dbReference>
<proteinExistence type="predicted"/>
<dbReference type="PROSITE" id="PS50930">
    <property type="entry name" value="HTH_LYTTR"/>
    <property type="match status" value="1"/>
</dbReference>
<gene>
    <name evidence="4" type="ORF">DR864_19485</name>
</gene>
<dbReference type="PANTHER" id="PTHR37299:SF1">
    <property type="entry name" value="STAGE 0 SPORULATION PROTEIN A HOMOLOG"/>
    <property type="match status" value="1"/>
</dbReference>
<dbReference type="Gene3D" id="2.40.50.1020">
    <property type="entry name" value="LytTr DNA-binding domain"/>
    <property type="match status" value="1"/>
</dbReference>
<protein>
    <submittedName>
        <fullName evidence="4">DNA-binding response regulator</fullName>
    </submittedName>
</protein>
<dbReference type="GO" id="GO:0000156">
    <property type="term" value="F:phosphorelay response regulator activity"/>
    <property type="evidence" value="ECO:0007669"/>
    <property type="project" value="InterPro"/>
</dbReference>
<sequence>MNTSFKTLLIDDEPLARARLRRLLNKFEATFEIIGEAANGAEGLTLVEELQPDVIFLDIEMPLMNGFEMLSQLTFMPMVIFATAYDQYAIRAFEENSIDYLLKPIENDRLEKTVEKLRKRMASHQEETTQNTFNSSLLQIIEQFKPKKDLHTISVKFADKILLIPLDEISYFEAEDKYVFLATKEGQKYLTSYTVATLEEKLPDHFTRVSRSAILNSRHVREIQKHFDGKFILVLNDKKGSKITSGQSFAENVRRLFEL</sequence>
<dbReference type="InterPro" id="IPR046947">
    <property type="entry name" value="LytR-like"/>
</dbReference>
<dbReference type="AlphaFoldDB" id="A0A344TM96"/>
<reference evidence="4 5" key="1">
    <citation type="submission" date="2018-07" db="EMBL/GenBank/DDBJ databases">
        <title>Genome sequencing of Runella.</title>
        <authorList>
            <person name="Baek M.-G."/>
            <person name="Yi H."/>
        </authorList>
    </citation>
    <scope>NUCLEOTIDE SEQUENCE [LARGE SCALE GENOMIC DNA]</scope>
    <source>
        <strain evidence="4 5">HYN0085</strain>
    </source>
</reference>
<dbReference type="Proteomes" id="UP000251993">
    <property type="component" value="Chromosome"/>
</dbReference>
<keyword evidence="5" id="KW-1185">Reference proteome</keyword>
<dbReference type="PANTHER" id="PTHR37299">
    <property type="entry name" value="TRANSCRIPTIONAL REGULATOR-RELATED"/>
    <property type="match status" value="1"/>
</dbReference>
<evidence type="ECO:0000256" key="1">
    <source>
        <dbReference type="PROSITE-ProRule" id="PRU00169"/>
    </source>
</evidence>
<dbReference type="EMBL" id="CP030850">
    <property type="protein sequence ID" value="AXE19767.1"/>
    <property type="molecule type" value="Genomic_DNA"/>
</dbReference>
<evidence type="ECO:0000259" key="3">
    <source>
        <dbReference type="PROSITE" id="PS50930"/>
    </source>
</evidence>
<feature type="modified residue" description="4-aspartylphosphate" evidence="1">
    <location>
        <position position="58"/>
    </location>
</feature>
<accession>A0A344TM96</accession>
<keyword evidence="4" id="KW-0238">DNA-binding</keyword>
<dbReference type="PROSITE" id="PS50110">
    <property type="entry name" value="RESPONSE_REGULATORY"/>
    <property type="match status" value="1"/>
</dbReference>
<dbReference type="OrthoDB" id="1646880at2"/>
<feature type="domain" description="HTH LytTR-type" evidence="3">
    <location>
        <begin position="153"/>
        <end position="259"/>
    </location>
</feature>
<dbReference type="SUPFAM" id="SSF52172">
    <property type="entry name" value="CheY-like"/>
    <property type="match status" value="1"/>
</dbReference>
<dbReference type="Gene3D" id="3.40.50.2300">
    <property type="match status" value="1"/>
</dbReference>
<dbReference type="KEGG" id="run:DR864_19485"/>
<dbReference type="RefSeq" id="WP_114068535.1">
    <property type="nucleotide sequence ID" value="NZ_CP030850.1"/>
</dbReference>
<dbReference type="Pfam" id="PF00072">
    <property type="entry name" value="Response_reg"/>
    <property type="match status" value="1"/>
</dbReference>
<keyword evidence="1" id="KW-0597">Phosphoprotein</keyword>
<dbReference type="InterPro" id="IPR001789">
    <property type="entry name" value="Sig_transdc_resp-reg_receiver"/>
</dbReference>
<dbReference type="Pfam" id="PF04397">
    <property type="entry name" value="LytTR"/>
    <property type="match status" value="1"/>
</dbReference>
<feature type="domain" description="Response regulatory" evidence="2">
    <location>
        <begin position="6"/>
        <end position="118"/>
    </location>
</feature>